<dbReference type="SUPFAM" id="SSF50475">
    <property type="entry name" value="FMN-binding split barrel"/>
    <property type="match status" value="1"/>
</dbReference>
<evidence type="ECO:0000256" key="3">
    <source>
        <dbReference type="ARBA" id="ARBA00038054"/>
    </source>
</evidence>
<name>A0ABP3V0D4_9BURK</name>
<dbReference type="PANTHER" id="PTHR43567:SF1">
    <property type="entry name" value="FLAVOREDOXIN"/>
    <property type="match status" value="1"/>
</dbReference>
<evidence type="ECO:0000313" key="5">
    <source>
        <dbReference type="EMBL" id="GAA0743164.1"/>
    </source>
</evidence>
<dbReference type="EMBL" id="BAAAEW010000004">
    <property type="protein sequence ID" value="GAA0743164.1"/>
    <property type="molecule type" value="Genomic_DNA"/>
</dbReference>
<dbReference type="Pfam" id="PF01613">
    <property type="entry name" value="Flavin_Reduct"/>
    <property type="match status" value="1"/>
</dbReference>
<dbReference type="InterPro" id="IPR002563">
    <property type="entry name" value="Flavin_Rdtase-like_dom"/>
</dbReference>
<gene>
    <name evidence="5" type="ORF">GCM10009107_07440</name>
</gene>
<sequence>MGDTIRRMRIPVDLKHASRLLNHGPTVLVASGDGAGRRDVMAAAWNMPLDFLPPKVAVVIDKATFTRELIAASGSFVLSVPNAAQLDMVVAVGNTSGRERDKFATYGIATTPASQVPAPLVEGCLAWLECKVYPEPHNEATYDLFLAEVVAAWAEDFAFKDGHWQNLPEPQRALHHLGGGNFFTSGGLLKGTATG</sequence>
<keyword evidence="6" id="KW-1185">Reference proteome</keyword>
<organism evidence="5 6">
    <name type="scientific">Ideonella azotifigens</name>
    <dbReference type="NCBI Taxonomy" id="513160"/>
    <lineage>
        <taxon>Bacteria</taxon>
        <taxon>Pseudomonadati</taxon>
        <taxon>Pseudomonadota</taxon>
        <taxon>Betaproteobacteria</taxon>
        <taxon>Burkholderiales</taxon>
        <taxon>Sphaerotilaceae</taxon>
        <taxon>Ideonella</taxon>
    </lineage>
</organism>
<feature type="domain" description="Flavin reductase like" evidence="4">
    <location>
        <begin position="19"/>
        <end position="161"/>
    </location>
</feature>
<comment type="cofactor">
    <cofactor evidence="1">
        <name>FMN</name>
        <dbReference type="ChEBI" id="CHEBI:58210"/>
    </cofactor>
</comment>
<evidence type="ECO:0000256" key="2">
    <source>
        <dbReference type="ARBA" id="ARBA00022630"/>
    </source>
</evidence>
<comment type="caution">
    <text evidence="5">The sequence shown here is derived from an EMBL/GenBank/DDBJ whole genome shotgun (WGS) entry which is preliminary data.</text>
</comment>
<comment type="similarity">
    <text evidence="3">Belongs to the flavoredoxin family.</text>
</comment>
<dbReference type="InterPro" id="IPR012349">
    <property type="entry name" value="Split_barrel_FMN-bd"/>
</dbReference>
<protein>
    <submittedName>
        <fullName evidence="5">Flavin reductase family protein</fullName>
    </submittedName>
</protein>
<accession>A0ABP3V0D4</accession>
<evidence type="ECO:0000313" key="6">
    <source>
        <dbReference type="Proteomes" id="UP001500279"/>
    </source>
</evidence>
<dbReference type="Proteomes" id="UP001500279">
    <property type="component" value="Unassembled WGS sequence"/>
</dbReference>
<reference evidence="6" key="1">
    <citation type="journal article" date="2019" name="Int. J. Syst. Evol. Microbiol.">
        <title>The Global Catalogue of Microorganisms (GCM) 10K type strain sequencing project: providing services to taxonomists for standard genome sequencing and annotation.</title>
        <authorList>
            <consortium name="The Broad Institute Genomics Platform"/>
            <consortium name="The Broad Institute Genome Sequencing Center for Infectious Disease"/>
            <person name="Wu L."/>
            <person name="Ma J."/>
        </authorList>
    </citation>
    <scope>NUCLEOTIDE SEQUENCE [LARGE SCALE GENOMIC DNA]</scope>
    <source>
        <strain evidence="6">JCM 15503</strain>
    </source>
</reference>
<dbReference type="RefSeq" id="WP_310733405.1">
    <property type="nucleotide sequence ID" value="NZ_VIDT01001161.1"/>
</dbReference>
<proteinExistence type="inferred from homology"/>
<dbReference type="PANTHER" id="PTHR43567">
    <property type="entry name" value="FLAVOREDOXIN-RELATED-RELATED"/>
    <property type="match status" value="1"/>
</dbReference>
<dbReference type="SMART" id="SM00903">
    <property type="entry name" value="Flavin_Reduct"/>
    <property type="match status" value="1"/>
</dbReference>
<keyword evidence="2" id="KW-0285">Flavoprotein</keyword>
<dbReference type="Gene3D" id="2.30.110.10">
    <property type="entry name" value="Electron Transport, Fmn-binding Protein, Chain A"/>
    <property type="match status" value="1"/>
</dbReference>
<evidence type="ECO:0000259" key="4">
    <source>
        <dbReference type="SMART" id="SM00903"/>
    </source>
</evidence>
<evidence type="ECO:0000256" key="1">
    <source>
        <dbReference type="ARBA" id="ARBA00001917"/>
    </source>
</evidence>
<dbReference type="InterPro" id="IPR052174">
    <property type="entry name" value="Flavoredoxin"/>
</dbReference>